<feature type="transmembrane region" description="Helical" evidence="1">
    <location>
        <begin position="209"/>
        <end position="227"/>
    </location>
</feature>
<dbReference type="RefSeq" id="XP_009527296.1">
    <property type="nucleotide sequence ID" value="XM_009529001.1"/>
</dbReference>
<proteinExistence type="predicted"/>
<feature type="transmembrane region" description="Helical" evidence="1">
    <location>
        <begin position="139"/>
        <end position="161"/>
    </location>
</feature>
<dbReference type="GeneID" id="20657770"/>
<feature type="transmembrane region" description="Helical" evidence="1">
    <location>
        <begin position="269"/>
        <end position="288"/>
    </location>
</feature>
<protein>
    <recommendedName>
        <fullName evidence="4">Transmembrane protein</fullName>
    </recommendedName>
</protein>
<feature type="transmembrane region" description="Helical" evidence="1">
    <location>
        <begin position="107"/>
        <end position="127"/>
    </location>
</feature>
<dbReference type="KEGG" id="psoj:PHYSODRAFT_499948"/>
<accession>G4ZJL8</accession>
<gene>
    <name evidence="2" type="ORF">PHYSODRAFT_499948</name>
</gene>
<evidence type="ECO:0000313" key="2">
    <source>
        <dbReference type="EMBL" id="EGZ18238.1"/>
    </source>
</evidence>
<dbReference type="Proteomes" id="UP000002640">
    <property type="component" value="Unassembled WGS sequence"/>
</dbReference>
<dbReference type="SMR" id="G4ZJL8"/>
<keyword evidence="1" id="KW-0812">Transmembrane</keyword>
<feature type="transmembrane region" description="Helical" evidence="1">
    <location>
        <begin position="167"/>
        <end position="188"/>
    </location>
</feature>
<sequence length="564" mass="62920">MPTSVTPFASGPPEPSRVSITRVPLVVFRTGISKLKRAWLATQVSHRGKYSIERLIALEEYTRSTSLLRVVLVCLGTPLPLIILVILQESLPLERPEDGWRANWGFWIRAAILGGITSHGITVQLNYLLQGINVSLRQFAFQFVFMAITYTAASVMVASLWVFPIPYMIIVMTLPFLLLMVGSMRAILGPSTFRSVLADRDQLQRFHRAVSIQVLMVVMYPAYQVLFKSVSGSAYELPVFLLLPVVKMVLKNLVSFCLADIADLIPENIIFTVHFFNAVYLATCMQSSSSSFAVVVIMIIDLAETGISLKGIYYSSTSIMKQLHQTIDVATVGDSLVNAACLLCQCHEEFTVEERTQVQVHSFFPHQLSVAGRRTLNNLDNYARGSTKNIVAAIPSVQHIASLRKTLSILFTVECIVLAEYVECIIPLLYSNYVVMMVHLPSARYHTELDGVTEVNVSSTVRAVFIYGLLELGSFVLFAFIVKKSCGIRALYHLAFVLETQMLSIQSKIMGWMLITLGFRVVHFGTPLICAVVEELQLTILIFCVGIDFTFQFDWIRAQNASDG</sequence>
<organism evidence="2 3">
    <name type="scientific">Phytophthora sojae (strain P6497)</name>
    <name type="common">Soybean stem and root rot agent</name>
    <name type="synonym">Phytophthora megasperma f. sp. glycines</name>
    <dbReference type="NCBI Taxonomy" id="1094619"/>
    <lineage>
        <taxon>Eukaryota</taxon>
        <taxon>Sar</taxon>
        <taxon>Stramenopiles</taxon>
        <taxon>Oomycota</taxon>
        <taxon>Peronosporomycetes</taxon>
        <taxon>Peronosporales</taxon>
        <taxon>Peronosporaceae</taxon>
        <taxon>Phytophthora</taxon>
    </lineage>
</organism>
<reference evidence="2 3" key="1">
    <citation type="journal article" date="2006" name="Science">
        <title>Phytophthora genome sequences uncover evolutionary origins and mechanisms of pathogenesis.</title>
        <authorList>
            <person name="Tyler B.M."/>
            <person name="Tripathy S."/>
            <person name="Zhang X."/>
            <person name="Dehal P."/>
            <person name="Jiang R.H."/>
            <person name="Aerts A."/>
            <person name="Arredondo F.D."/>
            <person name="Baxter L."/>
            <person name="Bensasson D."/>
            <person name="Beynon J.L."/>
            <person name="Chapman J."/>
            <person name="Damasceno C.M."/>
            <person name="Dorrance A.E."/>
            <person name="Dou D."/>
            <person name="Dickerman A.W."/>
            <person name="Dubchak I.L."/>
            <person name="Garbelotto M."/>
            <person name="Gijzen M."/>
            <person name="Gordon S.G."/>
            <person name="Govers F."/>
            <person name="Grunwald N.J."/>
            <person name="Huang W."/>
            <person name="Ivors K.L."/>
            <person name="Jones R.W."/>
            <person name="Kamoun S."/>
            <person name="Krampis K."/>
            <person name="Lamour K.H."/>
            <person name="Lee M.K."/>
            <person name="McDonald W.H."/>
            <person name="Medina M."/>
            <person name="Meijer H.J."/>
            <person name="Nordberg E.K."/>
            <person name="Maclean D.J."/>
            <person name="Ospina-Giraldo M.D."/>
            <person name="Morris P.F."/>
            <person name="Phuntumart V."/>
            <person name="Putnam N.H."/>
            <person name="Rash S."/>
            <person name="Rose J.K."/>
            <person name="Sakihama Y."/>
            <person name="Salamov A.A."/>
            <person name="Savidor A."/>
            <person name="Scheuring C.F."/>
            <person name="Smith B.M."/>
            <person name="Sobral B.W."/>
            <person name="Terry A."/>
            <person name="Torto-Alalibo T.A."/>
            <person name="Win J."/>
            <person name="Xu Z."/>
            <person name="Zhang H."/>
            <person name="Grigoriev I.V."/>
            <person name="Rokhsar D.S."/>
            <person name="Boore J.L."/>
        </authorList>
    </citation>
    <scope>NUCLEOTIDE SEQUENCE [LARGE SCALE GENOMIC DNA]</scope>
    <source>
        <strain evidence="2 3">P6497</strain>
    </source>
</reference>
<keyword evidence="3" id="KW-1185">Reference proteome</keyword>
<keyword evidence="1" id="KW-0472">Membrane</keyword>
<feature type="transmembrane region" description="Helical" evidence="1">
    <location>
        <begin position="239"/>
        <end position="262"/>
    </location>
</feature>
<feature type="transmembrane region" description="Helical" evidence="1">
    <location>
        <begin position="67"/>
        <end position="87"/>
    </location>
</feature>
<evidence type="ECO:0000313" key="3">
    <source>
        <dbReference type="Proteomes" id="UP000002640"/>
    </source>
</evidence>
<name>G4ZJL8_PHYSP</name>
<feature type="transmembrane region" description="Helical" evidence="1">
    <location>
        <begin position="294"/>
        <end position="313"/>
    </location>
</feature>
<dbReference type="EMBL" id="JH159154">
    <property type="protein sequence ID" value="EGZ18238.1"/>
    <property type="molecule type" value="Genomic_DNA"/>
</dbReference>
<dbReference type="InParanoid" id="G4ZJL8"/>
<feature type="transmembrane region" description="Helical" evidence="1">
    <location>
        <begin position="407"/>
        <end position="430"/>
    </location>
</feature>
<keyword evidence="1" id="KW-1133">Transmembrane helix</keyword>
<evidence type="ECO:0008006" key="4">
    <source>
        <dbReference type="Google" id="ProtNLM"/>
    </source>
</evidence>
<dbReference type="AlphaFoldDB" id="G4ZJL8"/>
<feature type="transmembrane region" description="Helical" evidence="1">
    <location>
        <begin position="464"/>
        <end position="482"/>
    </location>
</feature>
<evidence type="ECO:0000256" key="1">
    <source>
        <dbReference type="SAM" id="Phobius"/>
    </source>
</evidence>